<dbReference type="OrthoDB" id="9880247at2"/>
<reference evidence="3 4" key="1">
    <citation type="submission" date="2019-11" db="EMBL/GenBank/DDBJ databases">
        <authorList>
            <person name="Holert J."/>
        </authorList>
    </citation>
    <scope>NUCLEOTIDE SEQUENCE [LARGE SCALE GENOMIC DNA]</scope>
    <source>
        <strain evidence="3">SB11_3</strain>
    </source>
</reference>
<evidence type="ECO:0000313" key="4">
    <source>
        <dbReference type="Proteomes" id="UP000441399"/>
    </source>
</evidence>
<name>A0A5S9PM76_9GAMM</name>
<keyword evidence="4" id="KW-1185">Reference proteome</keyword>
<dbReference type="AlphaFoldDB" id="A0A5S9PM76"/>
<gene>
    <name evidence="3" type="ORF">OPDIPICF_00967</name>
</gene>
<protein>
    <submittedName>
        <fullName evidence="3">Uncharacterized protein</fullName>
    </submittedName>
</protein>
<sequence length="102" mass="11366">MMKSTALFPISLISCLAFAEDHRPVDGGSMHIGHHEKSAMETQEHARRHEFSNEQAHIHDHDGDVNKAENHAERHGTHASAHMHDHANNMSDAAAHAHEHAH</sequence>
<feature type="region of interest" description="Disordered" evidence="1">
    <location>
        <begin position="23"/>
        <end position="102"/>
    </location>
</feature>
<feature type="compositionally biased region" description="Basic and acidic residues" evidence="1">
    <location>
        <begin position="33"/>
        <end position="87"/>
    </location>
</feature>
<evidence type="ECO:0000313" key="3">
    <source>
        <dbReference type="EMBL" id="CAA0105518.1"/>
    </source>
</evidence>
<dbReference type="PROSITE" id="PS51257">
    <property type="entry name" value="PROKAR_LIPOPROTEIN"/>
    <property type="match status" value="1"/>
</dbReference>
<dbReference type="Proteomes" id="UP000441399">
    <property type="component" value="Unassembled WGS sequence"/>
</dbReference>
<accession>A0A5S9PM76</accession>
<proteinExistence type="predicted"/>
<dbReference type="EMBL" id="CACSIO010000012">
    <property type="protein sequence ID" value="CAA0105518.1"/>
    <property type="molecule type" value="Genomic_DNA"/>
</dbReference>
<feature type="signal peptide" evidence="2">
    <location>
        <begin position="1"/>
        <end position="19"/>
    </location>
</feature>
<feature type="chain" id="PRO_5025006627" evidence="2">
    <location>
        <begin position="20"/>
        <end position="102"/>
    </location>
</feature>
<organism evidence="3 4">
    <name type="scientific">BD1-7 clade bacterium</name>
    <dbReference type="NCBI Taxonomy" id="2029982"/>
    <lineage>
        <taxon>Bacteria</taxon>
        <taxon>Pseudomonadati</taxon>
        <taxon>Pseudomonadota</taxon>
        <taxon>Gammaproteobacteria</taxon>
        <taxon>Cellvibrionales</taxon>
        <taxon>Spongiibacteraceae</taxon>
        <taxon>BD1-7 clade</taxon>
    </lineage>
</organism>
<evidence type="ECO:0000256" key="1">
    <source>
        <dbReference type="SAM" id="MobiDB-lite"/>
    </source>
</evidence>
<keyword evidence="2" id="KW-0732">Signal</keyword>
<evidence type="ECO:0000256" key="2">
    <source>
        <dbReference type="SAM" id="SignalP"/>
    </source>
</evidence>